<evidence type="ECO:0000256" key="1">
    <source>
        <dbReference type="SAM" id="Phobius"/>
    </source>
</evidence>
<keyword evidence="1" id="KW-1133">Transmembrane helix</keyword>
<comment type="caution">
    <text evidence="2">The sequence shown here is derived from an EMBL/GenBank/DDBJ whole genome shotgun (WGS) entry which is preliminary data.</text>
</comment>
<dbReference type="RefSeq" id="WP_317794706.1">
    <property type="nucleotide sequence ID" value="NZ_AP028461.1"/>
</dbReference>
<organism evidence="2 3">
    <name type="scientific">Actinoplanes sichuanensis</name>
    <dbReference type="NCBI Taxonomy" id="512349"/>
    <lineage>
        <taxon>Bacteria</taxon>
        <taxon>Bacillati</taxon>
        <taxon>Actinomycetota</taxon>
        <taxon>Actinomycetes</taxon>
        <taxon>Micromonosporales</taxon>
        <taxon>Micromonosporaceae</taxon>
        <taxon>Actinoplanes</taxon>
    </lineage>
</organism>
<evidence type="ECO:0000313" key="3">
    <source>
        <dbReference type="Proteomes" id="UP001597183"/>
    </source>
</evidence>
<protein>
    <submittedName>
        <fullName evidence="2">SCO4225 family membrane protein</fullName>
    </submittedName>
</protein>
<accession>A0ABW4AS39</accession>
<keyword evidence="1" id="KW-0812">Transmembrane</keyword>
<name>A0ABW4AS39_9ACTN</name>
<evidence type="ECO:0000313" key="2">
    <source>
        <dbReference type="EMBL" id="MFD1372977.1"/>
    </source>
</evidence>
<sequence>MTFVRWVVGGWFSRAYLVVVVAATVWAFVSVARWGQPDADLEVIWPMLLTGPVSWLLFAVMPGAWADSDVVFVACLSVGALANAVVIDAVVRQIRRARASYDVPLVDDHAAETR</sequence>
<dbReference type="Proteomes" id="UP001597183">
    <property type="component" value="Unassembled WGS sequence"/>
</dbReference>
<proteinExistence type="predicted"/>
<feature type="transmembrane region" description="Helical" evidence="1">
    <location>
        <begin position="71"/>
        <end position="91"/>
    </location>
</feature>
<keyword evidence="3" id="KW-1185">Reference proteome</keyword>
<keyword evidence="1" id="KW-0472">Membrane</keyword>
<dbReference type="EMBL" id="JBHTMK010000063">
    <property type="protein sequence ID" value="MFD1372977.1"/>
    <property type="molecule type" value="Genomic_DNA"/>
</dbReference>
<dbReference type="NCBIfam" id="NF046119">
    <property type="entry name" value="memb_SCO4225"/>
    <property type="match status" value="1"/>
</dbReference>
<feature type="transmembrane region" description="Helical" evidence="1">
    <location>
        <begin position="43"/>
        <end position="65"/>
    </location>
</feature>
<feature type="transmembrane region" description="Helical" evidence="1">
    <location>
        <begin position="12"/>
        <end position="31"/>
    </location>
</feature>
<reference evidence="3" key="1">
    <citation type="journal article" date="2019" name="Int. J. Syst. Evol. Microbiol.">
        <title>The Global Catalogue of Microorganisms (GCM) 10K type strain sequencing project: providing services to taxonomists for standard genome sequencing and annotation.</title>
        <authorList>
            <consortium name="The Broad Institute Genomics Platform"/>
            <consortium name="The Broad Institute Genome Sequencing Center for Infectious Disease"/>
            <person name="Wu L."/>
            <person name="Ma J."/>
        </authorList>
    </citation>
    <scope>NUCLEOTIDE SEQUENCE [LARGE SCALE GENOMIC DNA]</scope>
    <source>
        <strain evidence="3">CCM 7526</strain>
    </source>
</reference>
<dbReference type="Pfam" id="PF25637">
    <property type="entry name" value="DUF7942"/>
    <property type="match status" value="1"/>
</dbReference>
<gene>
    <name evidence="2" type="ORF">ACFQ5G_47275</name>
</gene>
<dbReference type="InterPro" id="IPR057702">
    <property type="entry name" value="DUF7942"/>
</dbReference>